<evidence type="ECO:0000313" key="3">
    <source>
        <dbReference type="Proteomes" id="UP001238088"/>
    </source>
</evidence>
<accession>A0ABU0AQZ1</accession>
<organism evidence="2 3">
    <name type="scientific">Cytobacillus purgationiresistens</name>
    <dbReference type="NCBI Taxonomy" id="863449"/>
    <lineage>
        <taxon>Bacteria</taxon>
        <taxon>Bacillati</taxon>
        <taxon>Bacillota</taxon>
        <taxon>Bacilli</taxon>
        <taxon>Bacillales</taxon>
        <taxon>Bacillaceae</taxon>
        <taxon>Cytobacillus</taxon>
    </lineage>
</organism>
<evidence type="ECO:0000313" key="2">
    <source>
        <dbReference type="EMBL" id="MDQ0273289.1"/>
    </source>
</evidence>
<keyword evidence="1" id="KW-0732">Signal</keyword>
<name>A0ABU0AQZ1_9BACI</name>
<dbReference type="Proteomes" id="UP001238088">
    <property type="component" value="Unassembled WGS sequence"/>
</dbReference>
<sequence>MKKLACLYISALIIFSFAQIEAKAETKTEVLRKVNLRL</sequence>
<dbReference type="EMBL" id="JAUSUB010000036">
    <property type="protein sequence ID" value="MDQ0273289.1"/>
    <property type="molecule type" value="Genomic_DNA"/>
</dbReference>
<keyword evidence="3" id="KW-1185">Reference proteome</keyword>
<reference evidence="2 3" key="1">
    <citation type="submission" date="2023-07" db="EMBL/GenBank/DDBJ databases">
        <title>Genomic Encyclopedia of Type Strains, Phase IV (KMG-IV): sequencing the most valuable type-strain genomes for metagenomic binning, comparative biology and taxonomic classification.</title>
        <authorList>
            <person name="Goeker M."/>
        </authorList>
    </citation>
    <scope>NUCLEOTIDE SEQUENCE [LARGE SCALE GENOMIC DNA]</scope>
    <source>
        <strain evidence="2 3">DSM 23494</strain>
    </source>
</reference>
<evidence type="ECO:0000256" key="1">
    <source>
        <dbReference type="SAM" id="SignalP"/>
    </source>
</evidence>
<proteinExistence type="predicted"/>
<gene>
    <name evidence="2" type="ORF">J2S17_005221</name>
</gene>
<feature type="signal peptide" evidence="1">
    <location>
        <begin position="1"/>
        <end position="18"/>
    </location>
</feature>
<protein>
    <submittedName>
        <fullName evidence="2">Uncharacterized protein</fullName>
    </submittedName>
</protein>
<comment type="caution">
    <text evidence="2">The sequence shown here is derived from an EMBL/GenBank/DDBJ whole genome shotgun (WGS) entry which is preliminary data.</text>
</comment>
<feature type="chain" id="PRO_5047374850" evidence="1">
    <location>
        <begin position="19"/>
        <end position="38"/>
    </location>
</feature>